<dbReference type="InterPro" id="IPR056842">
    <property type="entry name" value="THADA-like_TPR_C"/>
</dbReference>
<dbReference type="AlphaFoldDB" id="A0A8J9YHV5"/>
<evidence type="ECO:0000259" key="4">
    <source>
        <dbReference type="Pfam" id="PF10350"/>
    </source>
</evidence>
<dbReference type="InterPro" id="IPR051954">
    <property type="entry name" value="tRNA_methyltransferase_THADA"/>
</dbReference>
<dbReference type="PANTHER" id="PTHR14387:SF7">
    <property type="entry name" value="THYROID ADENOMA-ASSOCIATED PROTEIN"/>
    <property type="match status" value="1"/>
</dbReference>
<comment type="similarity">
    <text evidence="1">Belongs to the THADA family.</text>
</comment>
<accession>A0A8J9YHV5</accession>
<proteinExistence type="inferred from homology"/>
<feature type="domain" description="tRNA (32-2'-O)-methyltransferase regulator THADA-like C-terminal TPR repeats region" evidence="5">
    <location>
        <begin position="216"/>
        <end position="379"/>
    </location>
</feature>
<dbReference type="GO" id="GO:0030488">
    <property type="term" value="P:tRNA methylation"/>
    <property type="evidence" value="ECO:0007669"/>
    <property type="project" value="TreeGrafter"/>
</dbReference>
<reference evidence="6" key="1">
    <citation type="submission" date="2021-12" db="EMBL/GenBank/DDBJ databases">
        <authorList>
            <person name="Martin H S."/>
        </authorList>
    </citation>
    <scope>NUCLEOTIDE SEQUENCE</scope>
</reference>
<dbReference type="PANTHER" id="PTHR14387">
    <property type="entry name" value="THADA/DEATH RECEPTOR INTERACTING PROTEIN"/>
    <property type="match status" value="1"/>
</dbReference>
<dbReference type="SUPFAM" id="SSF48371">
    <property type="entry name" value="ARM repeat"/>
    <property type="match status" value="1"/>
</dbReference>
<feature type="domain" description="DUF2428" evidence="4">
    <location>
        <begin position="12"/>
        <end position="213"/>
    </location>
</feature>
<dbReference type="InterPro" id="IPR019442">
    <property type="entry name" value="THADA/TRM732_DUF2428"/>
</dbReference>
<dbReference type="EMBL" id="OV170226">
    <property type="protein sequence ID" value="CAH0727260.1"/>
    <property type="molecule type" value="Genomic_DNA"/>
</dbReference>
<dbReference type="GO" id="GO:0005829">
    <property type="term" value="C:cytosol"/>
    <property type="evidence" value="ECO:0007669"/>
    <property type="project" value="TreeGrafter"/>
</dbReference>
<evidence type="ECO:0000256" key="3">
    <source>
        <dbReference type="ARBA" id="ARBA00035698"/>
    </source>
</evidence>
<feature type="non-terminal residue" evidence="6">
    <location>
        <position position="852"/>
    </location>
</feature>
<dbReference type="OrthoDB" id="73997at2759"/>
<evidence type="ECO:0000259" key="5">
    <source>
        <dbReference type="Pfam" id="PF25151"/>
    </source>
</evidence>
<keyword evidence="7" id="KW-1185">Reference proteome</keyword>
<protein>
    <recommendedName>
        <fullName evidence="3">tRNA (32-2'-O)-methyltransferase regulator THADA</fullName>
    </recommendedName>
</protein>
<gene>
    <name evidence="6" type="ORF">BINO364_LOCUS12630</name>
</gene>
<evidence type="ECO:0000313" key="6">
    <source>
        <dbReference type="EMBL" id="CAH0727260.1"/>
    </source>
</evidence>
<dbReference type="Proteomes" id="UP000838878">
    <property type="component" value="Chromosome 6"/>
</dbReference>
<evidence type="ECO:0000256" key="2">
    <source>
        <dbReference type="ARBA" id="ARBA00022694"/>
    </source>
</evidence>
<dbReference type="Pfam" id="PF25151">
    <property type="entry name" value="TPR_Trm732_C"/>
    <property type="match status" value="1"/>
</dbReference>
<evidence type="ECO:0000313" key="7">
    <source>
        <dbReference type="Proteomes" id="UP000838878"/>
    </source>
</evidence>
<keyword evidence="2" id="KW-0819">tRNA processing</keyword>
<evidence type="ECO:0000256" key="1">
    <source>
        <dbReference type="ARBA" id="ARBA00010409"/>
    </source>
</evidence>
<dbReference type="InterPro" id="IPR016024">
    <property type="entry name" value="ARM-type_fold"/>
</dbReference>
<organism evidence="6 7">
    <name type="scientific">Brenthis ino</name>
    <name type="common">lesser marbled fritillary</name>
    <dbReference type="NCBI Taxonomy" id="405034"/>
    <lineage>
        <taxon>Eukaryota</taxon>
        <taxon>Metazoa</taxon>
        <taxon>Ecdysozoa</taxon>
        <taxon>Arthropoda</taxon>
        <taxon>Hexapoda</taxon>
        <taxon>Insecta</taxon>
        <taxon>Pterygota</taxon>
        <taxon>Neoptera</taxon>
        <taxon>Endopterygota</taxon>
        <taxon>Lepidoptera</taxon>
        <taxon>Glossata</taxon>
        <taxon>Ditrysia</taxon>
        <taxon>Papilionoidea</taxon>
        <taxon>Nymphalidae</taxon>
        <taxon>Heliconiinae</taxon>
        <taxon>Argynnini</taxon>
        <taxon>Brenthis</taxon>
    </lineage>
</organism>
<sequence>MSSSIIRLEDGREVTAQMVLLCAWRSVKEVSLILSTIVSQVLTYPVFEPASPACLELVRGVGDMFIQLLTETKHRGAFEQVYVGFTRLLSSLWRASVTELNTLPSMWLKELMCTIERGAGGELCATRRSAGLPFMIQALVITELQMRPNSKSFDSCMRLLLRLAREAPAAAARCHCLNVLRALYRDAQLQAAAGAHAADGLLLALRGFDADTWIERNSATLLFSALVVRVFGVARCRMTGRVFFLRYPALYDFMLDKLKEMSENNEEQTLRPSLYPILLLLARLYPSSLEGTVSNLKLAAFAAPLSRAARCAQRRVRRAAARALQTLVARDRCAQPTTLLYSTLHYSIYVSHIESMFEIICDQNIKKNYCHGVILQLLKLFETKPESLAIDQESHRRLTELIKQSSWVLEQGVGERPCYMLADEYINMINILVMRFKSLVTDDFSDHIENVLSDIIFKENKFPINPGKELCQSNAVYLKLIMYTYKQIDTHTFVYKCLSHHNYDVVLSALNYLLVLYKEIDLENNFQQHLNEICNKNTLEKFKNDKKYKEVLCDVLKSRYLECKQKSLKLLTLEDGSQKDIIRVKYQLLDVTDELVLMKLIDCIENEHENQVHLYLGSLCSFFNRKLQANEIKDGDILKVLRVIFECSLSGNSDETRTVVAQFLEDNYNVLLNLPLTELNEEERFEYLATVYATMVAALEDDNESVRRRAARGRVVAAAARGRVVAAMVAGADAAMVLAVVALLDFRAEVCVTDDISDESRVFDQNEKYNVYLEETIWTRDCADAIKEILADTDDICQYLYININQDKYKKTFEKLCNDNLTLYKKLIRGENMEKFGDINPKIDIFVERLKR</sequence>
<dbReference type="Pfam" id="PF10350">
    <property type="entry name" value="DUF2428"/>
    <property type="match status" value="1"/>
</dbReference>
<name>A0A8J9YHV5_9NEOP</name>